<keyword evidence="2 4" id="KW-0560">Oxidoreductase</keyword>
<dbReference type="InterPro" id="IPR029510">
    <property type="entry name" value="Ald_DH_CS_GLU"/>
</dbReference>
<dbReference type="Proteomes" id="UP000193566">
    <property type="component" value="Unassembled WGS sequence"/>
</dbReference>
<reference evidence="6 7" key="1">
    <citation type="submission" date="2017-04" db="EMBL/GenBank/DDBJ databases">
        <authorList>
            <person name="Varghese N."/>
            <person name="Submissions S."/>
        </authorList>
    </citation>
    <scope>NUCLEOTIDE SEQUENCE [LARGE SCALE GENOMIC DNA]</scope>
    <source>
        <strain evidence="6 7">J3</strain>
    </source>
</reference>
<dbReference type="InterPro" id="IPR016162">
    <property type="entry name" value="Ald_DH_N"/>
</dbReference>
<comment type="similarity">
    <text evidence="1 4">Belongs to the aldehyde dehydrogenase family.</text>
</comment>
<comment type="caution">
    <text evidence="6">The sequence shown here is derived from an EMBL/GenBank/DDBJ whole genome shotgun (WGS) entry which is preliminary data.</text>
</comment>
<dbReference type="InterPro" id="IPR016163">
    <property type="entry name" value="Ald_DH_C"/>
</dbReference>
<evidence type="ECO:0000313" key="6">
    <source>
        <dbReference type="EMBL" id="SMG60420.1"/>
    </source>
</evidence>
<dbReference type="EMBL" id="FXAV01000054">
    <property type="protein sequence ID" value="SMG60420.1"/>
    <property type="molecule type" value="Genomic_DNA"/>
</dbReference>
<evidence type="ECO:0000313" key="7">
    <source>
        <dbReference type="Proteomes" id="UP000193566"/>
    </source>
</evidence>
<dbReference type="SUPFAM" id="SSF53720">
    <property type="entry name" value="ALDH-like"/>
    <property type="match status" value="1"/>
</dbReference>
<evidence type="ECO:0000256" key="3">
    <source>
        <dbReference type="PROSITE-ProRule" id="PRU10007"/>
    </source>
</evidence>
<dbReference type="PROSITE" id="PS00687">
    <property type="entry name" value="ALDEHYDE_DEHYDR_GLU"/>
    <property type="match status" value="1"/>
</dbReference>
<evidence type="ECO:0000259" key="5">
    <source>
        <dbReference type="Pfam" id="PF00171"/>
    </source>
</evidence>
<dbReference type="Gene3D" id="3.40.309.10">
    <property type="entry name" value="Aldehyde Dehydrogenase, Chain A, domain 2"/>
    <property type="match status" value="1"/>
</dbReference>
<evidence type="ECO:0000256" key="1">
    <source>
        <dbReference type="ARBA" id="ARBA00009986"/>
    </source>
</evidence>
<dbReference type="InterPro" id="IPR016161">
    <property type="entry name" value="Ald_DH/histidinol_DH"/>
</dbReference>
<dbReference type="Gene3D" id="3.40.605.10">
    <property type="entry name" value="Aldehyde Dehydrogenase, Chain A, domain 1"/>
    <property type="match status" value="1"/>
</dbReference>
<feature type="domain" description="Aldehyde dehydrogenase" evidence="5">
    <location>
        <begin position="14"/>
        <end position="480"/>
    </location>
</feature>
<dbReference type="CDD" id="cd07139">
    <property type="entry name" value="ALDH_AldA-Rv0768"/>
    <property type="match status" value="1"/>
</dbReference>
<dbReference type="RefSeq" id="WP_085471019.1">
    <property type="nucleotide sequence ID" value="NZ_FXAV01000054.1"/>
</dbReference>
<accession>A0ABY1MKY2</accession>
<keyword evidence="7" id="KW-1185">Reference proteome</keyword>
<organism evidence="6 7">
    <name type="scientific">Rhodococcus rhodochrous J3</name>
    <dbReference type="NCBI Taxonomy" id="903528"/>
    <lineage>
        <taxon>Bacteria</taxon>
        <taxon>Bacillati</taxon>
        <taxon>Actinomycetota</taxon>
        <taxon>Actinomycetes</taxon>
        <taxon>Mycobacteriales</taxon>
        <taxon>Nocardiaceae</taxon>
        <taxon>Rhodococcus</taxon>
    </lineage>
</organism>
<sequence length="484" mass="51033">MTTNHSRLFIGGQWTDPTGNERIDVYSASTEELIGSVPHANSTDVDNAVAAARRAFEDPTGWSRWTPDRRADVLDRFADEYDKRAEAICYAIARQNGMPITVARQLEAPYPPALLRYYANLARTQPTEEIRPGIFVSNTLVRREPVGVVAAIVPWNVPQTLTMTKLAPALAAGCTIVIKPSPETVLDAYLLAEAAAAAGLPDGVMSIVPGGRELGAYLVSHPGVDKVAFTGSTAGGKAVAQACAALLRPVTLELGGKSAAIILDDAELNLAAIGQSLFTATLANNGQVCFLGTRVLAPRARYKEVVDCFAALIEGAPVGDAVDDKTLFGPMASATQRDRVASYIDIGIRDGARVVTGGSGRPEGQDRGWFVKPTLFADVDNTTVISREEIFGPVLSVIAYDGDEDAVKIANDSDYGLGGSVWSADDSRALAVASAVQSGTVGINGYIPDPGAPFGGIKASGIGREFGPEGLANYQQAKSIYRFS</sequence>
<dbReference type="PANTHER" id="PTHR42804">
    <property type="entry name" value="ALDEHYDE DEHYDROGENASE"/>
    <property type="match status" value="1"/>
</dbReference>
<protein>
    <submittedName>
        <fullName evidence="6">Acyl-CoA reductase</fullName>
    </submittedName>
</protein>
<gene>
    <name evidence="6" type="ORF">SAMN02745947_05615</name>
</gene>
<proteinExistence type="inferred from homology"/>
<dbReference type="InterPro" id="IPR015590">
    <property type="entry name" value="Aldehyde_DH_dom"/>
</dbReference>
<evidence type="ECO:0000256" key="4">
    <source>
        <dbReference type="RuleBase" id="RU003345"/>
    </source>
</evidence>
<name>A0ABY1MKY2_RHORH</name>
<dbReference type="PANTHER" id="PTHR42804:SF1">
    <property type="entry name" value="ALDEHYDE DEHYDROGENASE-RELATED"/>
    <property type="match status" value="1"/>
</dbReference>
<feature type="active site" evidence="3">
    <location>
        <position position="253"/>
    </location>
</feature>
<evidence type="ECO:0000256" key="2">
    <source>
        <dbReference type="ARBA" id="ARBA00023002"/>
    </source>
</evidence>
<dbReference type="Pfam" id="PF00171">
    <property type="entry name" value="Aldedh"/>
    <property type="match status" value="1"/>
</dbReference>